<reference evidence="1" key="1">
    <citation type="journal article" date="2023" name="bioRxiv">
        <title>Improved chromosome-level genome assembly for marigold (Tagetes erecta).</title>
        <authorList>
            <person name="Jiang F."/>
            <person name="Yuan L."/>
            <person name="Wang S."/>
            <person name="Wang H."/>
            <person name="Xu D."/>
            <person name="Wang A."/>
            <person name="Fan W."/>
        </authorList>
    </citation>
    <scope>NUCLEOTIDE SEQUENCE</scope>
    <source>
        <strain evidence="1">WSJ</strain>
        <tissue evidence="1">Leaf</tissue>
    </source>
</reference>
<organism evidence="1 2">
    <name type="scientific">Tagetes erecta</name>
    <name type="common">African marigold</name>
    <dbReference type="NCBI Taxonomy" id="13708"/>
    <lineage>
        <taxon>Eukaryota</taxon>
        <taxon>Viridiplantae</taxon>
        <taxon>Streptophyta</taxon>
        <taxon>Embryophyta</taxon>
        <taxon>Tracheophyta</taxon>
        <taxon>Spermatophyta</taxon>
        <taxon>Magnoliopsida</taxon>
        <taxon>eudicotyledons</taxon>
        <taxon>Gunneridae</taxon>
        <taxon>Pentapetalae</taxon>
        <taxon>asterids</taxon>
        <taxon>campanulids</taxon>
        <taxon>Asterales</taxon>
        <taxon>Asteraceae</taxon>
        <taxon>Asteroideae</taxon>
        <taxon>Heliantheae alliance</taxon>
        <taxon>Tageteae</taxon>
        <taxon>Tagetes</taxon>
    </lineage>
</organism>
<comment type="caution">
    <text evidence="1">The sequence shown here is derived from an EMBL/GenBank/DDBJ whole genome shotgun (WGS) entry which is preliminary data.</text>
</comment>
<evidence type="ECO:0000313" key="2">
    <source>
        <dbReference type="Proteomes" id="UP001229421"/>
    </source>
</evidence>
<dbReference type="EMBL" id="JAUHHV010000011">
    <property type="protein sequence ID" value="KAK1408471.1"/>
    <property type="molecule type" value="Genomic_DNA"/>
</dbReference>
<dbReference type="Proteomes" id="UP001229421">
    <property type="component" value="Unassembled WGS sequence"/>
</dbReference>
<gene>
    <name evidence="1" type="ORF">QVD17_40269</name>
</gene>
<protein>
    <submittedName>
        <fullName evidence="1">Uncharacterized protein</fullName>
    </submittedName>
</protein>
<name>A0AAD8JRT0_TARER</name>
<proteinExistence type="predicted"/>
<dbReference type="AlphaFoldDB" id="A0AAD8JRT0"/>
<sequence length="104" mass="12367">METLKIDITYKEPYDNRVNNETEEDEETNEHIPVQSIAEDDNDDEIQRFRVRGERRSRIKAEENEVKHKNCNQKALVNSAGALVNSQIDEKRFFRSFKKFSQDF</sequence>
<evidence type="ECO:0000313" key="1">
    <source>
        <dbReference type="EMBL" id="KAK1408471.1"/>
    </source>
</evidence>
<accession>A0AAD8JRT0</accession>
<keyword evidence="2" id="KW-1185">Reference proteome</keyword>